<dbReference type="PANTHER" id="PTHR11092:SF0">
    <property type="entry name" value="EPIMERASE FAMILY PROTEIN SDR39U1"/>
    <property type="match status" value="1"/>
</dbReference>
<evidence type="ECO:0000256" key="1">
    <source>
        <dbReference type="ARBA" id="ARBA00009353"/>
    </source>
</evidence>
<gene>
    <name evidence="4" type="ORF">SAMN05421823_107190</name>
</gene>
<dbReference type="RefSeq" id="WP_089684561.1">
    <property type="nucleotide sequence ID" value="NZ_FNFO01000007.1"/>
</dbReference>
<dbReference type="Pfam" id="PF01370">
    <property type="entry name" value="Epimerase"/>
    <property type="match status" value="1"/>
</dbReference>
<dbReference type="InterPro" id="IPR036291">
    <property type="entry name" value="NAD(P)-bd_dom_sf"/>
</dbReference>
<dbReference type="AlphaFoldDB" id="A0A1G9LX91"/>
<keyword evidence="5" id="KW-1185">Reference proteome</keyword>
<dbReference type="STRING" id="1075417.SAMN05421823_107190"/>
<feature type="domain" description="NAD-dependent epimerase/dehydratase" evidence="2">
    <location>
        <begin position="3"/>
        <end position="222"/>
    </location>
</feature>
<feature type="domain" description="DUF1731" evidence="3">
    <location>
        <begin position="251"/>
        <end position="297"/>
    </location>
</feature>
<evidence type="ECO:0000313" key="4">
    <source>
        <dbReference type="EMBL" id="SDL66327.1"/>
    </source>
</evidence>
<dbReference type="InterPro" id="IPR001509">
    <property type="entry name" value="Epimerase_deHydtase"/>
</dbReference>
<dbReference type="Pfam" id="PF08338">
    <property type="entry name" value="DUF1731"/>
    <property type="match status" value="1"/>
</dbReference>
<dbReference type="InterPro" id="IPR013549">
    <property type="entry name" value="DUF1731"/>
</dbReference>
<name>A0A1G9LX91_9BACT</name>
<dbReference type="InterPro" id="IPR010099">
    <property type="entry name" value="SDR39U1"/>
</dbReference>
<dbReference type="Proteomes" id="UP000198510">
    <property type="component" value="Unassembled WGS sequence"/>
</dbReference>
<dbReference type="Gene3D" id="3.40.50.720">
    <property type="entry name" value="NAD(P)-binding Rossmann-like Domain"/>
    <property type="match status" value="1"/>
</dbReference>
<dbReference type="OrthoDB" id="9801773at2"/>
<comment type="similarity">
    <text evidence="1">Belongs to the NAD(P)-dependent epimerase/dehydratase family. SDR39U1 subfamily.</text>
</comment>
<dbReference type="NCBIfam" id="TIGR01777">
    <property type="entry name" value="yfcH"/>
    <property type="match status" value="1"/>
</dbReference>
<organism evidence="4 5">
    <name type="scientific">Catalinimonas alkaloidigena</name>
    <dbReference type="NCBI Taxonomy" id="1075417"/>
    <lineage>
        <taxon>Bacteria</taxon>
        <taxon>Pseudomonadati</taxon>
        <taxon>Bacteroidota</taxon>
        <taxon>Cytophagia</taxon>
        <taxon>Cytophagales</taxon>
        <taxon>Catalimonadaceae</taxon>
        <taxon>Catalinimonas</taxon>
    </lineage>
</organism>
<evidence type="ECO:0000313" key="5">
    <source>
        <dbReference type="Proteomes" id="UP000198510"/>
    </source>
</evidence>
<reference evidence="4 5" key="1">
    <citation type="submission" date="2016-10" db="EMBL/GenBank/DDBJ databases">
        <authorList>
            <person name="de Groot N.N."/>
        </authorList>
    </citation>
    <scope>NUCLEOTIDE SEQUENCE [LARGE SCALE GENOMIC DNA]</scope>
    <source>
        <strain evidence="4 5">DSM 25186</strain>
    </source>
</reference>
<sequence>MNVLITGGTGLIGRRLTTLLQEAGHHVMHLSRSAHSYEVPTYRWQPERGFVEQAALQQAHALVHLAGANVGEGWWTDQRKKEIISSRVQSAAVLHNALATTPHTVRSFISASGISIYGKNTGDRWVAEDAPAANDFLAYVVQRWEAAADSFKSLGMRVVKLRIGIVLSNEGGALPQLALPVRLGAGAPLGSGDQYMPWIHLDDLCRLFIMALENDQMQGVYNAVGPEPVTNTAMTQAIAKVLHRPLWAPAIPAFALRTVLGEKADIALSGNRVSNQKIADLGFTYQHPDLTEALRNLLA</sequence>
<protein>
    <recommendedName>
        <fullName evidence="6">TIGR01777 family protein</fullName>
    </recommendedName>
</protein>
<dbReference type="EMBL" id="FNFO01000007">
    <property type="protein sequence ID" value="SDL66327.1"/>
    <property type="molecule type" value="Genomic_DNA"/>
</dbReference>
<evidence type="ECO:0000259" key="2">
    <source>
        <dbReference type="Pfam" id="PF01370"/>
    </source>
</evidence>
<evidence type="ECO:0000259" key="3">
    <source>
        <dbReference type="Pfam" id="PF08338"/>
    </source>
</evidence>
<accession>A0A1G9LX91</accession>
<proteinExistence type="inferred from homology"/>
<dbReference type="PANTHER" id="PTHR11092">
    <property type="entry name" value="SUGAR NUCLEOTIDE EPIMERASE RELATED"/>
    <property type="match status" value="1"/>
</dbReference>
<dbReference type="CDD" id="cd05242">
    <property type="entry name" value="SDR_a8"/>
    <property type="match status" value="1"/>
</dbReference>
<dbReference type="SUPFAM" id="SSF51735">
    <property type="entry name" value="NAD(P)-binding Rossmann-fold domains"/>
    <property type="match status" value="1"/>
</dbReference>
<evidence type="ECO:0008006" key="6">
    <source>
        <dbReference type="Google" id="ProtNLM"/>
    </source>
</evidence>